<dbReference type="Pfam" id="PF02201">
    <property type="entry name" value="SWIB"/>
    <property type="match status" value="1"/>
</dbReference>
<dbReference type="PANTHER" id="PTHR13844">
    <property type="entry name" value="SWI/SNF-RELATED MATRIX-ASSOCIATED ACTIN-DEPENDENT REGULATOR OF CHROMATIN SUBFAMILY D"/>
    <property type="match status" value="1"/>
</dbReference>
<accession>A0A0F9WC57</accession>
<dbReference type="VEuPathDB" id="MicrosporidiaDB:AAJ76_730006095"/>
<dbReference type="VEuPathDB" id="MicrosporidiaDB:NCER_101863"/>
<dbReference type="OMA" id="NFRCNEP"/>
<proteinExistence type="predicted"/>
<dbReference type="AlphaFoldDB" id="A0A0F9WC57"/>
<dbReference type="Gene3D" id="1.10.245.10">
    <property type="entry name" value="SWIB/MDM2 domain"/>
    <property type="match status" value="1"/>
</dbReference>
<dbReference type="PROSITE" id="PS51925">
    <property type="entry name" value="SWIB_MDM2"/>
    <property type="match status" value="1"/>
</dbReference>
<comment type="caution">
    <text evidence="2">The sequence shown here is derived from an EMBL/GenBank/DDBJ whole genome shotgun (WGS) entry which is preliminary data.</text>
</comment>
<evidence type="ECO:0000313" key="2">
    <source>
        <dbReference type="EMBL" id="KKO74425.1"/>
    </source>
</evidence>
<evidence type="ECO:0000313" key="3">
    <source>
        <dbReference type="Proteomes" id="UP000034350"/>
    </source>
</evidence>
<dbReference type="RefSeq" id="XP_024330167.1">
    <property type="nucleotide sequence ID" value="XM_024476349.1"/>
</dbReference>
<sequence>MTQKFENLKKIENKINELCLLKKLQVEAEHRKRIKCVKTLRLFINTNVIKEKIFIRIDSRVINDFKNSEIMKFSDLIERTYIFTEEIIPTDATTENISLSNQTGKKYDSEDSGYISQCKQPGSSFVQEGTFCKNVDVYEWINQDSFIESFELRCPSSKININLVLVLKNTRNIYKLSLSLASLLSVASSTKPNLVGLLYKYVARNSLLDKNNVVKCDEALKNVFLIDSFVFTELPELLEEHLFPIDNIEFNFICNDENKFHCIDIPLEVDDLYQQPKIYDKGVYALERKIDSVSKIKTNLEKRSTIIKEFIESPINFINKWICLELEDFSNKTNVFRDDTVQEIMYDLLKGVI</sequence>
<dbReference type="InterPro" id="IPR036885">
    <property type="entry name" value="SWIB_MDM2_dom_sf"/>
</dbReference>
<dbReference type="VEuPathDB" id="MicrosporidiaDB:G9O61_00g021510"/>
<keyword evidence="3" id="KW-1185">Reference proteome</keyword>
<dbReference type="Proteomes" id="UP000034350">
    <property type="component" value="Unassembled WGS sequence"/>
</dbReference>
<protein>
    <submittedName>
        <fullName evidence="2">Chc group protein</fullName>
    </submittedName>
</protein>
<dbReference type="OrthoDB" id="10263741at2759"/>
<feature type="domain" description="DM2" evidence="1">
    <location>
        <begin position="169"/>
        <end position="244"/>
    </location>
</feature>
<dbReference type="InterPro" id="IPR003121">
    <property type="entry name" value="SWIB_MDM2_domain"/>
</dbReference>
<dbReference type="SUPFAM" id="SSF47592">
    <property type="entry name" value="SWIB/MDM2 domain"/>
    <property type="match status" value="1"/>
</dbReference>
<organism evidence="2 3">
    <name type="scientific">Vairimorpha ceranae</name>
    <dbReference type="NCBI Taxonomy" id="40302"/>
    <lineage>
        <taxon>Eukaryota</taxon>
        <taxon>Fungi</taxon>
        <taxon>Fungi incertae sedis</taxon>
        <taxon>Microsporidia</taxon>
        <taxon>Nosematidae</taxon>
        <taxon>Vairimorpha</taxon>
    </lineage>
</organism>
<gene>
    <name evidence="2" type="ORF">AAJ76_730006095</name>
</gene>
<name>A0A0F9WC57_9MICR</name>
<reference evidence="2 3" key="1">
    <citation type="journal article" date="2015" name="Environ. Microbiol.">
        <title>Genome analyses suggest the presence of polyploidy and recent human-driven expansions in eight global populations of the honeybee pathogen Nosema ceranae.</title>
        <authorList>
            <person name="Pelin A."/>
            <person name="Selman M."/>
            <person name="Aris-Brosou S."/>
            <person name="Farinelli L."/>
            <person name="Corradi N."/>
        </authorList>
    </citation>
    <scope>NUCLEOTIDE SEQUENCE [LARGE SCALE GENOMIC DNA]</scope>
    <source>
        <strain evidence="2 3">PA08 1199</strain>
    </source>
</reference>
<evidence type="ECO:0000259" key="1">
    <source>
        <dbReference type="PROSITE" id="PS51925"/>
    </source>
</evidence>
<dbReference type="GeneID" id="36321302"/>
<dbReference type="EMBL" id="JPQZ01000073">
    <property type="protein sequence ID" value="KKO74425.1"/>
    <property type="molecule type" value="Genomic_DNA"/>
</dbReference>